<dbReference type="InterPro" id="IPR013717">
    <property type="entry name" value="PIG-P"/>
</dbReference>
<keyword evidence="3 5" id="KW-1133">Transmembrane helix</keyword>
<evidence type="ECO:0000256" key="1">
    <source>
        <dbReference type="ARBA" id="ARBA00004141"/>
    </source>
</evidence>
<dbReference type="Ensembl" id="ENSMGAT00000035375.1">
    <property type="protein sequence ID" value="ENSMGAP00000033843.1"/>
    <property type="gene ID" value="ENSMGAG00000022533.1"/>
</dbReference>
<feature type="domain" description="PIG-P" evidence="6">
    <location>
        <begin position="61"/>
        <end position="143"/>
    </location>
</feature>
<dbReference type="GO" id="GO:0000506">
    <property type="term" value="C:glycosylphosphatidylinositol-N-acetylglucosaminyltransferase (GPI-GnT) complex"/>
    <property type="evidence" value="ECO:0007669"/>
    <property type="project" value="Ensembl"/>
</dbReference>
<dbReference type="PANTHER" id="PTHR46346:SF1">
    <property type="entry name" value="PHOSPHATIDYLINOSITOL N-ACETYLGLUCOSAMINYLTRANSFERASE SUBUNIT P"/>
    <property type="match status" value="1"/>
</dbReference>
<evidence type="ECO:0000313" key="8">
    <source>
        <dbReference type="Proteomes" id="UP000001645"/>
    </source>
</evidence>
<dbReference type="AlphaFoldDB" id="A0A803YPZ5"/>
<reference evidence="7" key="2">
    <citation type="submission" date="2025-08" db="UniProtKB">
        <authorList>
            <consortium name="Ensembl"/>
        </authorList>
    </citation>
    <scope>IDENTIFICATION</scope>
</reference>
<sequence>MNLFGGLYQSSYTDSVVRYFPGGSHDPYPEVLFLHPLVKFVLDKIATTLKLLNRYTFVTRKYIILKIFFLRYWAVALPAYLLVAVGIGYVLLFGINMMSTAPLNSTHTITDNYAKKQQQKKFQEEAIPALKDIPISEVNRMFFLPEKGIFNNR</sequence>
<dbReference type="InterPro" id="IPR052263">
    <property type="entry name" value="GPI_Anchor_Biosynth"/>
</dbReference>
<evidence type="ECO:0000256" key="3">
    <source>
        <dbReference type="ARBA" id="ARBA00022989"/>
    </source>
</evidence>
<keyword evidence="2 5" id="KW-0812">Transmembrane</keyword>
<reference evidence="7 8" key="1">
    <citation type="journal article" date="2010" name="PLoS Biol.">
        <title>Multi-platform next-generation sequencing of the domestic turkey (Meleagris gallopavo): genome assembly and analysis.</title>
        <authorList>
            <person name="Dalloul R.A."/>
            <person name="Long J.A."/>
            <person name="Zimin A.V."/>
            <person name="Aslam L."/>
            <person name="Beal K."/>
            <person name="Blomberg L.A."/>
            <person name="Bouffard P."/>
            <person name="Burt D.W."/>
            <person name="Crasta O."/>
            <person name="Crooijmans R.P."/>
            <person name="Cooper K."/>
            <person name="Coulombe R.A."/>
            <person name="De S."/>
            <person name="Delany M.E."/>
            <person name="Dodgson J.B."/>
            <person name="Dong J.J."/>
            <person name="Evans C."/>
            <person name="Frederickson K.M."/>
            <person name="Flicek P."/>
            <person name="Florea L."/>
            <person name="Folkerts O."/>
            <person name="Groenen M.A."/>
            <person name="Harkins T.T."/>
            <person name="Herrero J."/>
            <person name="Hoffmann S."/>
            <person name="Megens H.J."/>
            <person name="Jiang A."/>
            <person name="de Jong P."/>
            <person name="Kaiser P."/>
            <person name="Kim H."/>
            <person name="Kim K.W."/>
            <person name="Kim S."/>
            <person name="Langenberger D."/>
            <person name="Lee M.K."/>
            <person name="Lee T."/>
            <person name="Mane S."/>
            <person name="Marcais G."/>
            <person name="Marz M."/>
            <person name="McElroy A.P."/>
            <person name="Modise T."/>
            <person name="Nefedov M."/>
            <person name="Notredame C."/>
            <person name="Paton I.R."/>
            <person name="Payne W.S."/>
            <person name="Pertea G."/>
            <person name="Prickett D."/>
            <person name="Puiu D."/>
            <person name="Qioa D."/>
            <person name="Raineri E."/>
            <person name="Ruffier M."/>
            <person name="Salzberg S.L."/>
            <person name="Schatz M.C."/>
            <person name="Scheuring C."/>
            <person name="Schmidt C.J."/>
            <person name="Schroeder S."/>
            <person name="Searle S.M."/>
            <person name="Smith E.J."/>
            <person name="Smith J."/>
            <person name="Sonstegard T.S."/>
            <person name="Stadler P.F."/>
            <person name="Tafer H."/>
            <person name="Tu Z.J."/>
            <person name="Van Tassell C.P."/>
            <person name="Vilella A.J."/>
            <person name="Williams K.P."/>
            <person name="Yorke J.A."/>
            <person name="Zhang L."/>
            <person name="Zhang H.B."/>
            <person name="Zhang X."/>
            <person name="Zhang Y."/>
            <person name="Reed K.M."/>
        </authorList>
    </citation>
    <scope>NUCLEOTIDE SEQUENCE [LARGE SCALE GENOMIC DNA]</scope>
</reference>
<dbReference type="GO" id="GO:0017176">
    <property type="term" value="F:phosphatidylinositol N-acetylglucosaminyltransferase activity"/>
    <property type="evidence" value="ECO:0007669"/>
    <property type="project" value="Ensembl"/>
</dbReference>
<evidence type="ECO:0000256" key="4">
    <source>
        <dbReference type="ARBA" id="ARBA00023136"/>
    </source>
</evidence>
<dbReference type="GeneTree" id="ENSGT00390000013771"/>
<dbReference type="Pfam" id="PF08510">
    <property type="entry name" value="PIG-P"/>
    <property type="match status" value="1"/>
</dbReference>
<evidence type="ECO:0000313" key="7">
    <source>
        <dbReference type="Ensembl" id="ENSMGAP00000033843.1"/>
    </source>
</evidence>
<keyword evidence="8" id="KW-1185">Reference proteome</keyword>
<comment type="subcellular location">
    <subcellularLocation>
        <location evidence="1">Membrane</location>
        <topology evidence="1">Multi-pass membrane protein</topology>
    </subcellularLocation>
</comment>
<organism evidence="7 8">
    <name type="scientific">Meleagris gallopavo</name>
    <name type="common">Wild turkey</name>
    <dbReference type="NCBI Taxonomy" id="9103"/>
    <lineage>
        <taxon>Eukaryota</taxon>
        <taxon>Metazoa</taxon>
        <taxon>Chordata</taxon>
        <taxon>Craniata</taxon>
        <taxon>Vertebrata</taxon>
        <taxon>Euteleostomi</taxon>
        <taxon>Archelosauria</taxon>
        <taxon>Archosauria</taxon>
        <taxon>Dinosauria</taxon>
        <taxon>Saurischia</taxon>
        <taxon>Theropoda</taxon>
        <taxon>Coelurosauria</taxon>
        <taxon>Aves</taxon>
        <taxon>Neognathae</taxon>
        <taxon>Galloanserae</taxon>
        <taxon>Galliformes</taxon>
        <taxon>Phasianidae</taxon>
        <taxon>Meleagridinae</taxon>
        <taxon>Meleagris</taxon>
    </lineage>
</organism>
<name>A0A803YPZ5_MELGA</name>
<dbReference type="InParanoid" id="A0A803YPZ5"/>
<evidence type="ECO:0000259" key="6">
    <source>
        <dbReference type="Pfam" id="PF08510"/>
    </source>
</evidence>
<accession>A0A803YPZ5</accession>
<evidence type="ECO:0000256" key="2">
    <source>
        <dbReference type="ARBA" id="ARBA00022692"/>
    </source>
</evidence>
<dbReference type="OrthoDB" id="690928at2759"/>
<gene>
    <name evidence="7" type="primary">PIGP</name>
</gene>
<dbReference type="GO" id="GO:0006506">
    <property type="term" value="P:GPI anchor biosynthetic process"/>
    <property type="evidence" value="ECO:0007669"/>
    <property type="project" value="Ensembl"/>
</dbReference>
<keyword evidence="4 5" id="KW-0472">Membrane</keyword>
<reference evidence="7" key="3">
    <citation type="submission" date="2025-09" db="UniProtKB">
        <authorList>
            <consortium name="Ensembl"/>
        </authorList>
    </citation>
    <scope>IDENTIFICATION</scope>
</reference>
<feature type="transmembrane region" description="Helical" evidence="5">
    <location>
        <begin position="70"/>
        <end position="95"/>
    </location>
</feature>
<proteinExistence type="predicted"/>
<dbReference type="Proteomes" id="UP000001645">
    <property type="component" value="Chromosome 1"/>
</dbReference>
<dbReference type="PANTHER" id="PTHR46346">
    <property type="entry name" value="PHOSPHATIDYLINOSITOL N-ACETYLGLUCOSAMINYLTRANSFERASE SUBUNIT P"/>
    <property type="match status" value="1"/>
</dbReference>
<protein>
    <submittedName>
        <fullName evidence="7">Phosphatidylinositol glycan anchor biosynthesis class P</fullName>
    </submittedName>
</protein>
<evidence type="ECO:0000256" key="5">
    <source>
        <dbReference type="SAM" id="Phobius"/>
    </source>
</evidence>